<reference evidence="2 3" key="1">
    <citation type="submission" date="2017-09" db="EMBL/GenBank/DDBJ databases">
        <title>Large-scale bioinformatics analysis of Bacillus genomes uncovers conserved roles of natural products in bacterial physiology.</title>
        <authorList>
            <consortium name="Agbiome Team Llc"/>
            <person name="Bleich R.M."/>
            <person name="Grubbs K.J."/>
            <person name="Santa Maria K.C."/>
            <person name="Allen S.E."/>
            <person name="Farag S."/>
            <person name="Shank E.A."/>
            <person name="Bowers A."/>
        </authorList>
    </citation>
    <scope>NUCLEOTIDE SEQUENCE [LARGE SCALE GENOMIC DNA]</scope>
    <source>
        <strain evidence="2 3">AFS083741</strain>
    </source>
</reference>
<name>A0A9X6X106_BACCE</name>
<dbReference type="Pfam" id="PF10651">
    <property type="entry name" value="BppU_N"/>
    <property type="match status" value="1"/>
</dbReference>
<evidence type="ECO:0000259" key="1">
    <source>
        <dbReference type="Pfam" id="PF10651"/>
    </source>
</evidence>
<dbReference type="EMBL" id="NUWJ01000097">
    <property type="protein sequence ID" value="PFK19298.1"/>
    <property type="molecule type" value="Genomic_DNA"/>
</dbReference>
<dbReference type="Proteomes" id="UP000224413">
    <property type="component" value="Unassembled WGS sequence"/>
</dbReference>
<organism evidence="2 3">
    <name type="scientific">Bacillus cereus</name>
    <dbReference type="NCBI Taxonomy" id="1396"/>
    <lineage>
        <taxon>Bacteria</taxon>
        <taxon>Bacillati</taxon>
        <taxon>Bacillota</taxon>
        <taxon>Bacilli</taxon>
        <taxon>Bacillales</taxon>
        <taxon>Bacillaceae</taxon>
        <taxon>Bacillus</taxon>
        <taxon>Bacillus cereus group</taxon>
    </lineage>
</organism>
<dbReference type="Gene3D" id="2.60.40.3350">
    <property type="match status" value="1"/>
</dbReference>
<dbReference type="Gene3D" id="2.115.10.20">
    <property type="entry name" value="Glycosyl hydrolase domain, family 43"/>
    <property type="match status" value="2"/>
</dbReference>
<sequence length="686" mass="77532">MKTKLILDVNKTQHAQLNSIVTGRVGDKVSNVADVYLIDGGSPYNLTGSKVFFECAKPDNTVIRDDNGVKMIDAIKGHFEYTFPIETFGAIGKAKQAFMSIEKDKTIRATTQDFVLITLPDATTNRIPSESYVSDLEKLIKELNEMALEEINSKAAAEASAAKDFADQANELSISIQQQLNEIVIKGDSSVEAAQARVDEDRRKFDTLKDRLDYKDRELNKISATNAQFRLTLLSAYDDIDAYHPKVINFGSKWNGYYYWMAFTPYPGGDQAKENPHVLASNDMITWIEPAGYKNPLEPQPPGTSDKQYQSDTHIVYNPNFNRIEVYWRYVDDSLGTVTIYRKTSTNGVNWSQKEIALQDDRNRQDYLSPAIIFEDNKYKMWAVGNGYKVIYAESALGTNWGTFREINIPFERPMNPWHLDVIHTDQGYEMAVVAFKDGQDRNTMSLFHSLSNDNVNYSTAKEILSPSNQEFTWDNRGIYRSSITKIDGIYYIYYSGVNKKWERGTGLTFGEHVEHLKGLDRHDLYIQSNVKAVNMVYGAFLRNYGLQISSQQSNGSLWKACLKFSTVDEVKLVNDFSANVLINLAVEAIRTNNGVKFIGKSAYYNSNEFKLYEPGKASMVGLGEADFFRPKLVGNPAKAGGMEVSAVIFEDAGRWAGVEREGAIRYDAVQKKHLGYDGTKWNPLY</sequence>
<dbReference type="SUPFAM" id="SSF75005">
    <property type="entry name" value="Arabinanase/levansucrase/invertase"/>
    <property type="match status" value="2"/>
</dbReference>
<dbReference type="RefSeq" id="WP_098583345.1">
    <property type="nucleotide sequence ID" value="NZ_NUWJ01000097.1"/>
</dbReference>
<protein>
    <recommendedName>
        <fullName evidence="1">BppU N-terminal domain-containing protein</fullName>
    </recommendedName>
</protein>
<evidence type="ECO:0000313" key="2">
    <source>
        <dbReference type="EMBL" id="PFK19298.1"/>
    </source>
</evidence>
<dbReference type="AlphaFoldDB" id="A0A9X6X106"/>
<dbReference type="InterPro" id="IPR023296">
    <property type="entry name" value="Glyco_hydro_beta-prop_sf"/>
</dbReference>
<comment type="caution">
    <text evidence="2">The sequence shown here is derived from an EMBL/GenBank/DDBJ whole genome shotgun (WGS) entry which is preliminary data.</text>
</comment>
<feature type="domain" description="BppU N-terminal" evidence="1">
    <location>
        <begin position="1"/>
        <end position="145"/>
    </location>
</feature>
<proteinExistence type="predicted"/>
<dbReference type="InterPro" id="IPR018913">
    <property type="entry name" value="BppU_N"/>
</dbReference>
<accession>A0A9X6X106</accession>
<gene>
    <name evidence="2" type="ORF">COI98_11990</name>
</gene>
<evidence type="ECO:0000313" key="3">
    <source>
        <dbReference type="Proteomes" id="UP000224413"/>
    </source>
</evidence>